<comment type="function">
    <text evidence="10">Mitochondrial intermembrane chaperone that participates in the import and insertion of some multi-pass transmembrane proteins into the mitochondrial inner membrane. Also required for the transfer of beta-barrel precursors from the TOM complex to the sorting and assembly machinery (SAM complex) of the outer membrane. Acts as a chaperone-like protein that protects the hydrophobic precursors from aggregation and guide them through the mitochondrial intermembrane space.</text>
</comment>
<keyword evidence="8 10" id="KW-0496">Mitochondrion</keyword>
<keyword evidence="5" id="KW-0862">Zinc</keyword>
<reference evidence="13 14" key="1">
    <citation type="submission" date="2024-04" db="EMBL/GenBank/DDBJ databases">
        <title>genome sequences of Mucor flavus KT1a and Helicostylum pulchrum KT1b strains isolation_sourced from the surface of a dry-aged beef.</title>
        <authorList>
            <person name="Toyotome T."/>
            <person name="Hosono M."/>
            <person name="Torimaru M."/>
            <person name="Fukuda K."/>
            <person name="Mikami N."/>
        </authorList>
    </citation>
    <scope>NUCLEOTIDE SEQUENCE [LARGE SCALE GENOMIC DNA]</scope>
    <source>
        <strain evidence="13 14">KT1b</strain>
    </source>
</reference>
<comment type="subcellular location">
    <subcellularLocation>
        <location evidence="10">Mitochondrion inner membrane</location>
        <topology evidence="10">Peripheral membrane protein</topology>
        <orientation evidence="10">Intermembrane side</orientation>
    </subcellularLocation>
</comment>
<protein>
    <recommendedName>
        <fullName evidence="10">Mitochondrial import inner membrane translocase subunit</fullName>
    </recommendedName>
</protein>
<comment type="caution">
    <text evidence="13">The sequence shown here is derived from an EMBL/GenBank/DDBJ whole genome shotgun (WGS) entry which is preliminary data.</text>
</comment>
<keyword evidence="14" id="KW-1185">Reference proteome</keyword>
<comment type="subunit">
    <text evidence="10">Heterohexamer.</text>
</comment>
<dbReference type="PANTHER" id="PTHR11038">
    <property type="entry name" value="MITOCHONDRIAL IMPORT INNER MEMBRANE TRANSLOCASE SUBUNIT TIM10"/>
    <property type="match status" value="1"/>
</dbReference>
<evidence type="ECO:0000313" key="13">
    <source>
        <dbReference type="EMBL" id="GAA5799329.1"/>
    </source>
</evidence>
<evidence type="ECO:0000256" key="4">
    <source>
        <dbReference type="ARBA" id="ARBA00022792"/>
    </source>
</evidence>
<keyword evidence="3" id="KW-0479">Metal-binding</keyword>
<evidence type="ECO:0000256" key="5">
    <source>
        <dbReference type="ARBA" id="ARBA00022833"/>
    </source>
</evidence>
<evidence type="ECO:0000256" key="11">
    <source>
        <dbReference type="SAM" id="MobiDB-lite"/>
    </source>
</evidence>
<keyword evidence="2 10" id="KW-0813">Transport</keyword>
<evidence type="ECO:0000256" key="6">
    <source>
        <dbReference type="ARBA" id="ARBA00022927"/>
    </source>
</evidence>
<dbReference type="PANTHER" id="PTHR11038:SF16">
    <property type="entry name" value="MITOCHONDRIAL IMPORT INNER MEMBRANE TRANSLOCASE SUBUNIT TIM10"/>
    <property type="match status" value="1"/>
</dbReference>
<evidence type="ECO:0000256" key="3">
    <source>
        <dbReference type="ARBA" id="ARBA00022723"/>
    </source>
</evidence>
<evidence type="ECO:0000313" key="14">
    <source>
        <dbReference type="Proteomes" id="UP001476247"/>
    </source>
</evidence>
<feature type="compositionally biased region" description="Low complexity" evidence="11">
    <location>
        <begin position="87"/>
        <end position="97"/>
    </location>
</feature>
<keyword evidence="9 10" id="KW-1015">Disulfide bond</keyword>
<name>A0ABP9XX30_9FUNG</name>
<gene>
    <name evidence="13" type="ORF">HPULCUR_004742</name>
</gene>
<keyword evidence="6 10" id="KW-0653">Protein transport</keyword>
<keyword evidence="7 10" id="KW-0811">Translocation</keyword>
<dbReference type="Proteomes" id="UP001476247">
    <property type="component" value="Unassembled WGS sequence"/>
</dbReference>
<keyword evidence="4 10" id="KW-0999">Mitochondrion inner membrane</keyword>
<keyword evidence="4 10" id="KW-0472">Membrane</keyword>
<evidence type="ECO:0000256" key="9">
    <source>
        <dbReference type="ARBA" id="ARBA00023157"/>
    </source>
</evidence>
<feature type="domain" description="Tim10-like" evidence="12">
    <location>
        <begin position="18"/>
        <end position="79"/>
    </location>
</feature>
<dbReference type="EMBL" id="BAABUJ010000012">
    <property type="protein sequence ID" value="GAA5799329.1"/>
    <property type="molecule type" value="Genomic_DNA"/>
</dbReference>
<dbReference type="InterPro" id="IPR035427">
    <property type="entry name" value="Tim10-like_dom_sf"/>
</dbReference>
<evidence type="ECO:0000259" key="12">
    <source>
        <dbReference type="Pfam" id="PF02953"/>
    </source>
</evidence>
<evidence type="ECO:0000256" key="2">
    <source>
        <dbReference type="ARBA" id="ARBA00022448"/>
    </source>
</evidence>
<evidence type="ECO:0000256" key="7">
    <source>
        <dbReference type="ARBA" id="ARBA00023010"/>
    </source>
</evidence>
<dbReference type="InterPro" id="IPR004217">
    <property type="entry name" value="Tim10-like"/>
</dbReference>
<proteinExistence type="inferred from homology"/>
<dbReference type="Pfam" id="PF02953">
    <property type="entry name" value="zf-Tim10_DDP"/>
    <property type="match status" value="1"/>
</dbReference>
<keyword evidence="10" id="KW-0143">Chaperone</keyword>
<comment type="domain">
    <text evidence="10">The twin CX3C motif contains 4 conserved Cys residues that form 2 disulfide bonds in the mitochondrial intermembrane space.</text>
</comment>
<comment type="similarity">
    <text evidence="1 10">Belongs to the small Tim family.</text>
</comment>
<evidence type="ECO:0000256" key="10">
    <source>
        <dbReference type="RuleBase" id="RU367043"/>
    </source>
</evidence>
<sequence length="105" mass="12051">MSSWGSFSQTYVNPEHLKQAEQQVDVFMGMFNRIMNACQEKCIPNHYHEPDLNKGEQQCIDRCVAKYMSIQAIMGERMKDMSPIATNNNNNNNNNNNDSFSPDSL</sequence>
<evidence type="ECO:0000256" key="1">
    <source>
        <dbReference type="ARBA" id="ARBA00006720"/>
    </source>
</evidence>
<feature type="region of interest" description="Disordered" evidence="11">
    <location>
        <begin position="81"/>
        <end position="105"/>
    </location>
</feature>
<dbReference type="Gene3D" id="1.10.287.810">
    <property type="entry name" value="Mitochondrial import inner membrane translocase subunit tim13 like domains"/>
    <property type="match status" value="1"/>
</dbReference>
<evidence type="ECO:0000256" key="8">
    <source>
        <dbReference type="ARBA" id="ARBA00023128"/>
    </source>
</evidence>
<dbReference type="SUPFAM" id="SSF144122">
    <property type="entry name" value="Tim10-like"/>
    <property type="match status" value="1"/>
</dbReference>
<accession>A0ABP9XX30</accession>
<organism evidence="13 14">
    <name type="scientific">Helicostylum pulchrum</name>
    <dbReference type="NCBI Taxonomy" id="562976"/>
    <lineage>
        <taxon>Eukaryota</taxon>
        <taxon>Fungi</taxon>
        <taxon>Fungi incertae sedis</taxon>
        <taxon>Mucoromycota</taxon>
        <taxon>Mucoromycotina</taxon>
        <taxon>Mucoromycetes</taxon>
        <taxon>Mucorales</taxon>
        <taxon>Mucorineae</taxon>
        <taxon>Mucoraceae</taxon>
        <taxon>Helicostylum</taxon>
    </lineage>
</organism>